<dbReference type="PANTHER" id="PTHR31170">
    <property type="entry name" value="BNAC04G53230D PROTEIN"/>
    <property type="match status" value="1"/>
</dbReference>
<accession>A0AAV5ML97</accession>
<dbReference type="Proteomes" id="UP001054252">
    <property type="component" value="Unassembled WGS sequence"/>
</dbReference>
<organism evidence="2 3">
    <name type="scientific">Rubroshorea leprosula</name>
    <dbReference type="NCBI Taxonomy" id="152421"/>
    <lineage>
        <taxon>Eukaryota</taxon>
        <taxon>Viridiplantae</taxon>
        <taxon>Streptophyta</taxon>
        <taxon>Embryophyta</taxon>
        <taxon>Tracheophyta</taxon>
        <taxon>Spermatophyta</taxon>
        <taxon>Magnoliopsida</taxon>
        <taxon>eudicotyledons</taxon>
        <taxon>Gunneridae</taxon>
        <taxon>Pentapetalae</taxon>
        <taxon>rosids</taxon>
        <taxon>malvids</taxon>
        <taxon>Malvales</taxon>
        <taxon>Dipterocarpaceae</taxon>
        <taxon>Rubroshorea</taxon>
    </lineage>
</organism>
<keyword evidence="1" id="KW-0472">Membrane</keyword>
<dbReference type="PANTHER" id="PTHR31170:SF17">
    <property type="match status" value="1"/>
</dbReference>
<keyword evidence="1" id="KW-1133">Transmembrane helix</keyword>
<gene>
    <name evidence="2" type="ORF">SLEP1_g57447</name>
</gene>
<dbReference type="Pfam" id="PF03140">
    <property type="entry name" value="DUF247"/>
    <property type="match status" value="1"/>
</dbReference>
<reference evidence="2 3" key="1">
    <citation type="journal article" date="2021" name="Commun. Biol.">
        <title>The genome of Shorea leprosula (Dipterocarpaceae) highlights the ecological relevance of drought in aseasonal tropical rainforests.</title>
        <authorList>
            <person name="Ng K.K.S."/>
            <person name="Kobayashi M.J."/>
            <person name="Fawcett J.A."/>
            <person name="Hatakeyama M."/>
            <person name="Paape T."/>
            <person name="Ng C.H."/>
            <person name="Ang C.C."/>
            <person name="Tnah L.H."/>
            <person name="Lee C.T."/>
            <person name="Nishiyama T."/>
            <person name="Sese J."/>
            <person name="O'Brien M.J."/>
            <person name="Copetti D."/>
            <person name="Mohd Noor M.I."/>
            <person name="Ong R.C."/>
            <person name="Putra M."/>
            <person name="Sireger I.Z."/>
            <person name="Indrioko S."/>
            <person name="Kosugi Y."/>
            <person name="Izuno A."/>
            <person name="Isagi Y."/>
            <person name="Lee S.L."/>
            <person name="Shimizu K.K."/>
        </authorList>
    </citation>
    <scope>NUCLEOTIDE SEQUENCE [LARGE SCALE GENOMIC DNA]</scope>
    <source>
        <strain evidence="2">214</strain>
    </source>
</reference>
<keyword evidence="1" id="KW-0812">Transmembrane</keyword>
<feature type="transmembrane region" description="Helical" evidence="1">
    <location>
        <begin position="461"/>
        <end position="484"/>
    </location>
</feature>
<evidence type="ECO:0000313" key="2">
    <source>
        <dbReference type="EMBL" id="GKV50751.1"/>
    </source>
</evidence>
<proteinExistence type="predicted"/>
<evidence type="ECO:0000313" key="3">
    <source>
        <dbReference type="Proteomes" id="UP001054252"/>
    </source>
</evidence>
<dbReference type="InterPro" id="IPR004158">
    <property type="entry name" value="DUF247_pln"/>
</dbReference>
<dbReference type="AlphaFoldDB" id="A0AAV5ML97"/>
<dbReference type="EMBL" id="BPVZ01000393">
    <property type="protein sequence ID" value="GKV50751.1"/>
    <property type="molecule type" value="Genomic_DNA"/>
</dbReference>
<comment type="caution">
    <text evidence="2">The sequence shown here is derived from an EMBL/GenBank/DDBJ whole genome shotgun (WGS) entry which is preliminary data.</text>
</comment>
<protein>
    <submittedName>
        <fullName evidence="2">Uncharacterized protein</fullName>
    </submittedName>
</protein>
<keyword evidence="3" id="KW-1185">Reference proteome</keyword>
<sequence>MAEVSQSAEIETSCDVSIAIQNDPTSMEQGTMPEQKILKVPHQLLKEMVEVSQLTETDTSGQVSIAIQNDRPSLEQNLILAWPSQKILKVPRQLLEVNRKAYEPYVISIGPYHRCKDHLKEMEEQKVPSLKRLLQSTNQSVEIYLSAIGDMVKEARNCYSGPLDISEEEFIEMMVLDGCFIILFFTGMLGDSFCCNGLIYSSILHDLVLVENQLPFFVLYKLFDMIPKTFFNLVGSTDPKNWFIHQLLEKFEDRMPGLRVNTTYDDSSMKNVKHIVHLLHSNWLPSNEAMDEYNHHPKDGKWRLIRSATELREAGIEFKRLETGRDARKSLFDIKFYNKILAIPTVTIDVDTESLLRNLIVFEQYDNKHPLFLTAYIALMDPLINSVKDVELLCKSGIIDNLLGNDESVAALFNGFGNHISFSRQDFFYAQLFKDINRYYGTPWSKWTANLRHKYFKTPSAFVSFLAATLLLLLTLLQTAFTIFPRP</sequence>
<evidence type="ECO:0000256" key="1">
    <source>
        <dbReference type="SAM" id="Phobius"/>
    </source>
</evidence>
<name>A0AAV5ML97_9ROSI</name>